<dbReference type="SUPFAM" id="SSF46785">
    <property type="entry name" value="Winged helix' DNA-binding domain"/>
    <property type="match status" value="1"/>
</dbReference>
<organism evidence="2 3">
    <name type="scientific">Amycolatopsis orientalis</name>
    <name type="common">Nocardia orientalis</name>
    <dbReference type="NCBI Taxonomy" id="31958"/>
    <lineage>
        <taxon>Bacteria</taxon>
        <taxon>Bacillati</taxon>
        <taxon>Actinomycetota</taxon>
        <taxon>Actinomycetes</taxon>
        <taxon>Pseudonocardiales</taxon>
        <taxon>Pseudonocardiaceae</taxon>
        <taxon>Amycolatopsis</taxon>
    </lineage>
</organism>
<sequence length="208" mass="23767">MAAKLTPLAIAVLELLHERPMHPYEMAQLMRERYVTKRVKVKAGSLYHTVDRLVQNGFVDIVETQRDGKRPERTVYAMTEAGRDEFVDRAKGMLSTPADEYPEYLSGLGAIDELGRETSVAQLKHRVLQLQAAAAADQVVLDSLVNEQHLPEVYWLDWSYTTAHRAFELEWTQKLIEDLESGRIQFQDHCLPNLNLVTEDASDERKTS</sequence>
<dbReference type="KEGG" id="aori:SD37_36570"/>
<dbReference type="InterPro" id="IPR036390">
    <property type="entry name" value="WH_DNA-bd_sf"/>
</dbReference>
<dbReference type="PANTHER" id="PTHR43252:SF7">
    <property type="entry name" value="TRANSCRIPTIONAL REGULATOR YQJI"/>
    <property type="match status" value="1"/>
</dbReference>
<reference evidence="2 3" key="1">
    <citation type="journal article" date="2015" name="Genome Announc.">
        <title>Draft Genome Sequence of Norvancomycin-Producing Strain Amycolatopsis orientalis CPCC200066.</title>
        <authorList>
            <person name="Lei X."/>
            <person name="Yuan F."/>
            <person name="Shi Y."/>
            <person name="Li X."/>
            <person name="Wang L."/>
            <person name="Hong B."/>
        </authorList>
    </citation>
    <scope>NUCLEOTIDE SEQUENCE [LARGE SCALE GENOMIC DNA]</scope>
    <source>
        <strain evidence="2 3">B-37</strain>
    </source>
</reference>
<proteinExistence type="predicted"/>
<keyword evidence="3" id="KW-1185">Reference proteome</keyword>
<accession>A0A193C7Z4</accession>
<protein>
    <submittedName>
        <fullName evidence="2">PadR family transcriptional regulator</fullName>
    </submittedName>
</protein>
<evidence type="ECO:0000313" key="2">
    <source>
        <dbReference type="EMBL" id="ANN20564.1"/>
    </source>
</evidence>
<dbReference type="InterPro" id="IPR005149">
    <property type="entry name" value="Tscrpt_reg_PadR_N"/>
</dbReference>
<dbReference type="PANTHER" id="PTHR43252">
    <property type="entry name" value="TRANSCRIPTIONAL REGULATOR YQJI"/>
    <property type="match status" value="1"/>
</dbReference>
<feature type="domain" description="Transcription regulator PadR N-terminal" evidence="1">
    <location>
        <begin position="12"/>
        <end position="86"/>
    </location>
</feature>
<dbReference type="RefSeq" id="WP_044854521.1">
    <property type="nucleotide sequence ID" value="NZ_CP016174.1"/>
</dbReference>
<evidence type="ECO:0000259" key="1">
    <source>
        <dbReference type="Pfam" id="PF03551"/>
    </source>
</evidence>
<dbReference type="AlphaFoldDB" id="A0A193C7Z4"/>
<dbReference type="STRING" id="31958.SD37_36570"/>
<dbReference type="Gene3D" id="1.10.10.10">
    <property type="entry name" value="Winged helix-like DNA-binding domain superfamily/Winged helix DNA-binding domain"/>
    <property type="match status" value="1"/>
</dbReference>
<dbReference type="Proteomes" id="UP000093695">
    <property type="component" value="Chromosome"/>
</dbReference>
<dbReference type="Pfam" id="PF03551">
    <property type="entry name" value="PadR"/>
    <property type="match status" value="1"/>
</dbReference>
<name>A0A193C7Z4_AMYOR</name>
<dbReference type="InterPro" id="IPR036388">
    <property type="entry name" value="WH-like_DNA-bd_sf"/>
</dbReference>
<dbReference type="EMBL" id="CP016174">
    <property type="protein sequence ID" value="ANN20564.1"/>
    <property type="molecule type" value="Genomic_DNA"/>
</dbReference>
<evidence type="ECO:0000313" key="3">
    <source>
        <dbReference type="Proteomes" id="UP000093695"/>
    </source>
</evidence>
<gene>
    <name evidence="2" type="ORF">SD37_36570</name>
</gene>